<feature type="transmembrane region" description="Helical" evidence="1">
    <location>
        <begin position="222"/>
        <end position="242"/>
    </location>
</feature>
<feature type="transmembrane region" description="Helical" evidence="1">
    <location>
        <begin position="64"/>
        <end position="87"/>
    </location>
</feature>
<dbReference type="NCBIfam" id="TIGR03078">
    <property type="entry name" value="CH4_NH3mon_ox_C"/>
    <property type="match status" value="1"/>
</dbReference>
<feature type="transmembrane region" description="Helical" evidence="1">
    <location>
        <begin position="107"/>
        <end position="125"/>
    </location>
</feature>
<dbReference type="Gene3D" id="1.20.1050.50">
    <property type="entry name" value="Particulate methane monooxygenase subunit c2. Chain: C"/>
    <property type="match status" value="1"/>
</dbReference>
<organism evidence="2 3">
    <name type="scientific">Candidatus Methylomirabilis lanthanidiphila</name>
    <dbReference type="NCBI Taxonomy" id="2211376"/>
    <lineage>
        <taxon>Bacteria</taxon>
        <taxon>Candidatus Methylomirabilota</taxon>
        <taxon>Candidatus Methylomirabilia</taxon>
        <taxon>Candidatus Methylomirabilales</taxon>
        <taxon>Candidatus Methylomirabilaceae</taxon>
        <taxon>Candidatus Methylomirabilis</taxon>
    </lineage>
</organism>
<sequence length="274" mass="31792">MAQYRTEAAAPAKRAESAEQMFGWGVFWKCMIAISLFYICIRIYQQYFSWSKGLDFFSEDFRIYWWNMLIGELIIEGAVLVFTLGYIWKTRDRNLDKITPEEELRRFWGLGQWIVTFAWAVYWGASFFTEQDGTWHQTVIRDTDFTPSHIIEFYLSYPIYIIIGINAYMWARTRIPLFAAGHSLPFMLTVGGPAMIFVNVALNEWGHTFWIMEELFVAPLHWGFVTLGWCLFGVYGVAAAMCPRIHELIKITSDGKAAQWAPNAGKLPLPVGKW</sequence>
<keyword evidence="1" id="KW-1133">Transmembrane helix</keyword>
<proteinExistence type="predicted"/>
<keyword evidence="3" id="KW-1185">Reference proteome</keyword>
<dbReference type="Pfam" id="PF04896">
    <property type="entry name" value="AmoC"/>
    <property type="match status" value="1"/>
</dbReference>
<dbReference type="Proteomes" id="UP000334340">
    <property type="component" value="Unassembled WGS sequence"/>
</dbReference>
<evidence type="ECO:0000313" key="3">
    <source>
        <dbReference type="Proteomes" id="UP000334340"/>
    </source>
</evidence>
<keyword evidence="2" id="KW-0503">Monooxygenase</keyword>
<dbReference type="InterPro" id="IPR006980">
    <property type="entry name" value="NH3_CH4_mOase_C"/>
</dbReference>
<reference evidence="2 3" key="1">
    <citation type="submission" date="2019-07" db="EMBL/GenBank/DDBJ databases">
        <authorList>
            <person name="Cremers G."/>
        </authorList>
    </citation>
    <scope>NUCLEOTIDE SEQUENCE [LARGE SCALE GENOMIC DNA]</scope>
</reference>
<feature type="transmembrane region" description="Helical" evidence="1">
    <location>
        <begin position="153"/>
        <end position="171"/>
    </location>
</feature>
<name>A0A564ZMU9_9BACT</name>
<protein>
    <submittedName>
        <fullName evidence="2">Methane monooxygenase</fullName>
    </submittedName>
</protein>
<gene>
    <name evidence="2" type="ORF">MELA_03065</name>
</gene>
<dbReference type="CDD" id="cd19412">
    <property type="entry name" value="pMMO-AMO_C"/>
    <property type="match status" value="1"/>
</dbReference>
<keyword evidence="1" id="KW-0812">Transmembrane</keyword>
<accession>A0A564ZMU9</accession>
<feature type="transmembrane region" description="Helical" evidence="1">
    <location>
        <begin position="183"/>
        <end position="202"/>
    </location>
</feature>
<feature type="transmembrane region" description="Helical" evidence="1">
    <location>
        <begin position="21"/>
        <end position="44"/>
    </location>
</feature>
<dbReference type="GO" id="GO:0004497">
    <property type="term" value="F:monooxygenase activity"/>
    <property type="evidence" value="ECO:0007669"/>
    <property type="project" value="UniProtKB-KW"/>
</dbReference>
<keyword evidence="2" id="KW-0560">Oxidoreductase</keyword>
<dbReference type="NCBIfam" id="NF041641">
    <property type="entry name" value="AmoC_BACT"/>
    <property type="match status" value="1"/>
</dbReference>
<dbReference type="InterPro" id="IPR023349">
    <property type="entry name" value="NH3_CH4_mOase_C_sf"/>
</dbReference>
<dbReference type="EMBL" id="CABIKM010000090">
    <property type="protein sequence ID" value="VUZ86660.1"/>
    <property type="molecule type" value="Genomic_DNA"/>
</dbReference>
<evidence type="ECO:0000313" key="2">
    <source>
        <dbReference type="EMBL" id="VUZ86660.1"/>
    </source>
</evidence>
<dbReference type="AlphaFoldDB" id="A0A564ZMU9"/>
<keyword evidence="1" id="KW-0472">Membrane</keyword>
<evidence type="ECO:0000256" key="1">
    <source>
        <dbReference type="SAM" id="Phobius"/>
    </source>
</evidence>